<dbReference type="AlphaFoldDB" id="A0A2I0HY65"/>
<organism evidence="1 2">
    <name type="scientific">Punica granatum</name>
    <name type="common">Pomegranate</name>
    <dbReference type="NCBI Taxonomy" id="22663"/>
    <lineage>
        <taxon>Eukaryota</taxon>
        <taxon>Viridiplantae</taxon>
        <taxon>Streptophyta</taxon>
        <taxon>Embryophyta</taxon>
        <taxon>Tracheophyta</taxon>
        <taxon>Spermatophyta</taxon>
        <taxon>Magnoliopsida</taxon>
        <taxon>eudicotyledons</taxon>
        <taxon>Gunneridae</taxon>
        <taxon>Pentapetalae</taxon>
        <taxon>rosids</taxon>
        <taxon>malvids</taxon>
        <taxon>Myrtales</taxon>
        <taxon>Lythraceae</taxon>
        <taxon>Punica</taxon>
    </lineage>
</organism>
<name>A0A2I0HY65_PUNGR</name>
<comment type="caution">
    <text evidence="1">The sequence shown here is derived from an EMBL/GenBank/DDBJ whole genome shotgun (WGS) entry which is preliminary data.</text>
</comment>
<accession>A0A2I0HY65</accession>
<keyword evidence="2" id="KW-1185">Reference proteome</keyword>
<evidence type="ECO:0000313" key="1">
    <source>
        <dbReference type="EMBL" id="PKI36642.1"/>
    </source>
</evidence>
<dbReference type="EMBL" id="PGOL01004746">
    <property type="protein sequence ID" value="PKI36642.1"/>
    <property type="molecule type" value="Genomic_DNA"/>
</dbReference>
<sequence length="103" mass="11129">MVKHHRRGGGFRELKALLHLPPNGRDRMHHLVHVSLSCGADGREVAACLPASRPICHREKWKGNLRGCGAVGEKCNKGSFCCESTTDSEVTISSPSLSVSPLV</sequence>
<proteinExistence type="predicted"/>
<evidence type="ECO:0000313" key="2">
    <source>
        <dbReference type="Proteomes" id="UP000233551"/>
    </source>
</evidence>
<dbReference type="Proteomes" id="UP000233551">
    <property type="component" value="Unassembled WGS sequence"/>
</dbReference>
<gene>
    <name evidence="1" type="ORF">CRG98_042968</name>
</gene>
<reference evidence="1 2" key="1">
    <citation type="submission" date="2017-11" db="EMBL/GenBank/DDBJ databases">
        <title>De-novo sequencing of pomegranate (Punica granatum L.) genome.</title>
        <authorList>
            <person name="Akparov Z."/>
            <person name="Amiraslanov A."/>
            <person name="Hajiyeva S."/>
            <person name="Abbasov M."/>
            <person name="Kaur K."/>
            <person name="Hamwieh A."/>
            <person name="Solovyev V."/>
            <person name="Salamov A."/>
            <person name="Braich B."/>
            <person name="Kosarev P."/>
            <person name="Mahmoud A."/>
            <person name="Hajiyev E."/>
            <person name="Babayeva S."/>
            <person name="Izzatullayeva V."/>
            <person name="Mammadov A."/>
            <person name="Mammadov A."/>
            <person name="Sharifova S."/>
            <person name="Ojaghi J."/>
            <person name="Eynullazada K."/>
            <person name="Bayramov B."/>
            <person name="Abdulazimova A."/>
            <person name="Shahmuradov I."/>
        </authorList>
    </citation>
    <scope>NUCLEOTIDE SEQUENCE [LARGE SCALE GENOMIC DNA]</scope>
    <source>
        <strain evidence="2">cv. AG2017</strain>
        <tissue evidence="1">Leaf</tissue>
    </source>
</reference>
<protein>
    <submittedName>
        <fullName evidence="1">Uncharacterized protein</fullName>
    </submittedName>
</protein>